<keyword evidence="2" id="KW-0805">Transcription regulation</keyword>
<evidence type="ECO:0000256" key="5">
    <source>
        <dbReference type="ARBA" id="ARBA00023242"/>
    </source>
</evidence>
<dbReference type="InterPro" id="IPR001471">
    <property type="entry name" value="AP2/ERF_dom"/>
</dbReference>
<keyword evidence="4" id="KW-0804">Transcription</keyword>
<dbReference type="GO" id="GO:0005634">
    <property type="term" value="C:nucleus"/>
    <property type="evidence" value="ECO:0007669"/>
    <property type="project" value="UniProtKB-SubCell"/>
</dbReference>
<dbReference type="SMART" id="SM00380">
    <property type="entry name" value="AP2"/>
    <property type="match status" value="1"/>
</dbReference>
<evidence type="ECO:0000256" key="3">
    <source>
        <dbReference type="ARBA" id="ARBA00023125"/>
    </source>
</evidence>
<dbReference type="Gene3D" id="3.30.730.10">
    <property type="entry name" value="AP2/ERF domain"/>
    <property type="match status" value="1"/>
</dbReference>
<evidence type="ECO:0000313" key="8">
    <source>
        <dbReference type="Proteomes" id="UP000467840"/>
    </source>
</evidence>
<proteinExistence type="predicted"/>
<comment type="subcellular location">
    <subcellularLocation>
        <location evidence="1">Nucleus</location>
    </subcellularLocation>
</comment>
<comment type="caution">
    <text evidence="7">The sequence shown here is derived from an EMBL/GenBank/DDBJ whole genome shotgun (WGS) entry which is preliminary data.</text>
</comment>
<organism evidence="7 8">
    <name type="scientific">Hevea brasiliensis</name>
    <name type="common">Para rubber tree</name>
    <name type="synonym">Siphonia brasiliensis</name>
    <dbReference type="NCBI Taxonomy" id="3981"/>
    <lineage>
        <taxon>Eukaryota</taxon>
        <taxon>Viridiplantae</taxon>
        <taxon>Streptophyta</taxon>
        <taxon>Embryophyta</taxon>
        <taxon>Tracheophyta</taxon>
        <taxon>Spermatophyta</taxon>
        <taxon>Magnoliopsida</taxon>
        <taxon>eudicotyledons</taxon>
        <taxon>Gunneridae</taxon>
        <taxon>Pentapetalae</taxon>
        <taxon>rosids</taxon>
        <taxon>fabids</taxon>
        <taxon>Malpighiales</taxon>
        <taxon>Euphorbiaceae</taxon>
        <taxon>Crotonoideae</taxon>
        <taxon>Micrandreae</taxon>
        <taxon>Hevea</taxon>
    </lineage>
</organism>
<evidence type="ECO:0000259" key="6">
    <source>
        <dbReference type="SMART" id="SM00380"/>
    </source>
</evidence>
<sequence length="248" mass="27041">MHRKRPFPGSDEGKQDQILYTHHQPSLHDQGQSILAHAMARNHRLDEHVQENMGSARIEHCTSQTTNNTDQEAAAAAYDAAALKFKGTKAKLNFPELVQGGSHINLGSSSFLAAAPNYQNPLLVPNNNNLLVSSSSSIANINPAPHDPFSPPSTNEAFPNLFQFAQLLSGNDDSYLQYAAPSGLCYNYNPEPFLSGSFSMASSSPSASLSGVNQQQPEQDFSRSFPHMAAGFSSATHHHFLDQREDFD</sequence>
<evidence type="ECO:0000313" key="7">
    <source>
        <dbReference type="EMBL" id="KAF2322966.1"/>
    </source>
</evidence>
<accession>A0A6A6NDK8</accession>
<dbReference type="AlphaFoldDB" id="A0A6A6NDK8"/>
<name>A0A6A6NDK8_HEVBR</name>
<dbReference type="Proteomes" id="UP000467840">
    <property type="component" value="Chromosome 11"/>
</dbReference>
<evidence type="ECO:0000256" key="4">
    <source>
        <dbReference type="ARBA" id="ARBA00023163"/>
    </source>
</evidence>
<keyword evidence="3" id="KW-0238">DNA-binding</keyword>
<evidence type="ECO:0000256" key="2">
    <source>
        <dbReference type="ARBA" id="ARBA00023015"/>
    </source>
</evidence>
<keyword evidence="5" id="KW-0539">Nucleus</keyword>
<dbReference type="InterPro" id="IPR036955">
    <property type="entry name" value="AP2/ERF_dom_sf"/>
</dbReference>
<reference evidence="7 8" key="1">
    <citation type="journal article" date="2020" name="Mol. Plant">
        <title>The Chromosome-Based Rubber Tree Genome Provides New Insights into Spurge Genome Evolution and Rubber Biosynthesis.</title>
        <authorList>
            <person name="Liu J."/>
            <person name="Shi C."/>
            <person name="Shi C.C."/>
            <person name="Li W."/>
            <person name="Zhang Q.J."/>
            <person name="Zhang Y."/>
            <person name="Li K."/>
            <person name="Lu H.F."/>
            <person name="Shi C."/>
            <person name="Zhu S.T."/>
            <person name="Xiao Z.Y."/>
            <person name="Nan H."/>
            <person name="Yue Y."/>
            <person name="Zhu X.G."/>
            <person name="Wu Y."/>
            <person name="Hong X.N."/>
            <person name="Fan G.Y."/>
            <person name="Tong Y."/>
            <person name="Zhang D."/>
            <person name="Mao C.L."/>
            <person name="Liu Y.L."/>
            <person name="Hao S.J."/>
            <person name="Liu W.Q."/>
            <person name="Lv M.Q."/>
            <person name="Zhang H.B."/>
            <person name="Liu Y."/>
            <person name="Hu-Tang G.R."/>
            <person name="Wang J.P."/>
            <person name="Wang J.H."/>
            <person name="Sun Y.H."/>
            <person name="Ni S.B."/>
            <person name="Chen W.B."/>
            <person name="Zhang X.C."/>
            <person name="Jiao Y.N."/>
            <person name="Eichler E.E."/>
            <person name="Li G.H."/>
            <person name="Liu X."/>
            <person name="Gao L.Z."/>
        </authorList>
    </citation>
    <scope>NUCLEOTIDE SEQUENCE [LARGE SCALE GENOMIC DNA]</scope>
    <source>
        <strain evidence="8">cv. GT1</strain>
        <tissue evidence="7">Leaf</tissue>
    </source>
</reference>
<keyword evidence="8" id="KW-1185">Reference proteome</keyword>
<gene>
    <name evidence="7" type="ORF">GH714_032496</name>
</gene>
<dbReference type="GO" id="GO:0003700">
    <property type="term" value="F:DNA-binding transcription factor activity"/>
    <property type="evidence" value="ECO:0007669"/>
    <property type="project" value="InterPro"/>
</dbReference>
<protein>
    <recommendedName>
        <fullName evidence="6">AP2/ERF domain-containing protein</fullName>
    </recommendedName>
</protein>
<dbReference type="EMBL" id="JAAGAX010000002">
    <property type="protein sequence ID" value="KAF2322966.1"/>
    <property type="molecule type" value="Genomic_DNA"/>
</dbReference>
<evidence type="ECO:0000256" key="1">
    <source>
        <dbReference type="ARBA" id="ARBA00004123"/>
    </source>
</evidence>
<dbReference type="GO" id="GO:0003677">
    <property type="term" value="F:DNA binding"/>
    <property type="evidence" value="ECO:0007669"/>
    <property type="project" value="UniProtKB-KW"/>
</dbReference>
<feature type="domain" description="AP2/ERF" evidence="6">
    <location>
        <begin position="49"/>
        <end position="101"/>
    </location>
</feature>